<name>A0A3D8RES9_9EURO</name>
<evidence type="ECO:0000256" key="7">
    <source>
        <dbReference type="ARBA" id="ARBA00023015"/>
    </source>
</evidence>
<keyword evidence="15" id="KW-1185">Reference proteome</keyword>
<dbReference type="Pfam" id="PF00172">
    <property type="entry name" value="Zn_clus"/>
    <property type="match status" value="1"/>
</dbReference>
<dbReference type="InterPro" id="IPR007219">
    <property type="entry name" value="XnlR_reg_dom"/>
</dbReference>
<dbReference type="CDD" id="cd00067">
    <property type="entry name" value="GAL4"/>
    <property type="match status" value="1"/>
</dbReference>
<evidence type="ECO:0000256" key="10">
    <source>
        <dbReference type="ARBA" id="ARBA00023242"/>
    </source>
</evidence>
<dbReference type="Pfam" id="PF00743">
    <property type="entry name" value="FMO-like"/>
    <property type="match status" value="1"/>
</dbReference>
<evidence type="ECO:0000259" key="12">
    <source>
        <dbReference type="Pfam" id="PF00172"/>
    </source>
</evidence>
<dbReference type="GO" id="GO:0050660">
    <property type="term" value="F:flavin adenine dinucleotide binding"/>
    <property type="evidence" value="ECO:0007669"/>
    <property type="project" value="InterPro"/>
</dbReference>
<dbReference type="OrthoDB" id="10018191at2759"/>
<dbReference type="STRING" id="1810919.A0A3D8RES9"/>
<dbReference type="InterPro" id="IPR001138">
    <property type="entry name" value="Zn2Cys6_DnaBD"/>
</dbReference>
<evidence type="ECO:0008006" key="16">
    <source>
        <dbReference type="Google" id="ProtNLM"/>
    </source>
</evidence>
<protein>
    <recommendedName>
        <fullName evidence="16">Transcription factor domain-containing protein</fullName>
    </recommendedName>
</protein>
<dbReference type="PANTHER" id="PTHR42877:SF7">
    <property type="entry name" value="FLAVIN-BINDING MONOOXYGENASE-RELATED"/>
    <property type="match status" value="1"/>
</dbReference>
<dbReference type="RefSeq" id="XP_026601775.1">
    <property type="nucleotide sequence ID" value="XM_026749743.1"/>
</dbReference>
<feature type="compositionally biased region" description="Basic and acidic residues" evidence="11">
    <location>
        <begin position="802"/>
        <end position="814"/>
    </location>
</feature>
<evidence type="ECO:0000313" key="14">
    <source>
        <dbReference type="EMBL" id="RDW72555.1"/>
    </source>
</evidence>
<feature type="region of interest" description="Disordered" evidence="11">
    <location>
        <begin position="785"/>
        <end position="815"/>
    </location>
</feature>
<keyword evidence="10" id="KW-0539">Nucleus</keyword>
<dbReference type="GO" id="GO:0006351">
    <property type="term" value="P:DNA-templated transcription"/>
    <property type="evidence" value="ECO:0007669"/>
    <property type="project" value="InterPro"/>
</dbReference>
<keyword evidence="3" id="KW-0285">Flavoprotein</keyword>
<evidence type="ECO:0000256" key="5">
    <source>
        <dbReference type="ARBA" id="ARBA00022827"/>
    </source>
</evidence>
<evidence type="ECO:0000256" key="2">
    <source>
        <dbReference type="ARBA" id="ARBA00010139"/>
    </source>
</evidence>
<accession>A0A3D8RES9</accession>
<feature type="domain" description="Xylanolytic transcriptional activator regulatory" evidence="13">
    <location>
        <begin position="980"/>
        <end position="1188"/>
    </location>
</feature>
<dbReference type="GO" id="GO:0003677">
    <property type="term" value="F:DNA binding"/>
    <property type="evidence" value="ECO:0007669"/>
    <property type="project" value="UniProtKB-KW"/>
</dbReference>
<evidence type="ECO:0000259" key="13">
    <source>
        <dbReference type="Pfam" id="PF04082"/>
    </source>
</evidence>
<dbReference type="Gene3D" id="3.50.50.60">
    <property type="entry name" value="FAD/NAD(P)-binding domain"/>
    <property type="match status" value="2"/>
</dbReference>
<comment type="similarity">
    <text evidence="2">Belongs to the FAD-binding monooxygenase family.</text>
</comment>
<dbReference type="CDD" id="cd12148">
    <property type="entry name" value="fungal_TF_MHR"/>
    <property type="match status" value="1"/>
</dbReference>
<keyword evidence="5" id="KW-0274">FAD</keyword>
<evidence type="ECO:0000256" key="6">
    <source>
        <dbReference type="ARBA" id="ARBA00023002"/>
    </source>
</evidence>
<dbReference type="InterPro" id="IPR036188">
    <property type="entry name" value="FAD/NAD-bd_sf"/>
</dbReference>
<keyword evidence="8" id="KW-0238">DNA-binding</keyword>
<dbReference type="GO" id="GO:0004499">
    <property type="term" value="F:N,N-dimethylaniline monooxygenase activity"/>
    <property type="evidence" value="ECO:0007669"/>
    <property type="project" value="InterPro"/>
</dbReference>
<keyword evidence="6" id="KW-0560">Oxidoreductase</keyword>
<feature type="domain" description="Zn(2)-C6 fungal-type" evidence="12">
    <location>
        <begin position="762"/>
        <end position="788"/>
    </location>
</feature>
<dbReference type="SUPFAM" id="SSF51905">
    <property type="entry name" value="FAD/NAD(P)-binding domain"/>
    <property type="match status" value="3"/>
</dbReference>
<sequence length="1358" mass="153535">MKRLSRVFGRGSSEPKVEQVVTVLPNGETETDYVPNGEISKPPVTAPAVAEPWIVEERSIDACRPMRVVVIGSGISGLISSIRLRQRIGKLDLCVYEKNADVGGTWLENRYPGCACDIPAHTYQATFEPNKEWSTFYAAAPEIHKYWKHVSDKYGCEKHIKFKHQVVSATWDDARSKWTLQVKNIDSGDTIEDVCDVVVSASGALNEWKWPSIPGLHDFKGKLMHSANWDESYDYSGKRVAVIGNGSSGIQIVPGMLPKVTHLDHYIRGRTWLSPTFAREQVDKRSSELENFSFTPEEIETFKKDHSVYQKFRKEIETELQSVHGCTLVGSPEQVGATAFFTENMKRRLRNKPELINDLLPSFAPACRRLTPGPGYLEALTDDKVEVISNPIVKIVEDGIVTEDGKHHPTDVVVCATGFNTTFTPRFPIFGKDGVSLAKRWETTPANYLSLAVDGFPNYFICLGPNAALGEGNLLLLIEKEIDYITYCLDKMQRDNIRAMSVRRDAVERFTKHCDQYFSRTVFGMECRSWYKGGSLNGRVTALWPGSSLHAMKALAFPRWEDYTYDYVNDNPNGWIGDGWAEDERHKIITRGYRDLVLRTSSPPPLPEITRALQSTAPMNKNQRASLFARGYFFRLRRVGRGRGNATDTGKGKRPMELVDSTTVTGREQLLSPSRPDSISLEAPSLPQNFLPQAPPRCIPNIRHEADQAFLLHHLPAGFHTHRSSETTSLASESFARCDNLRDHYADCAKRGDREIPETAMKLRCDGQNPCGSCVKRNLECNKERKNQTDSPGASSDTPSIRPEEHERPSERGSIKFLLNGGTDSFTEEFLLPPRSDRTRGLEYHHQKEEAESSMLAFDTKQDTTEFAPAFVDLDPNSLSFFQDSFLDFFNGPFGEMHKSMTDPYAGGMIDYPVIPSNQDPNLTFPSQQPFEPERPYATAMIQAIVSRAWSVPLDAKIHEEISTSLTFLLTTARIQKFVGLYFKYWHANCTFLHAPSFNLDSAALPLLTSVVFMGAMYTKDERERYVAKRLLDFAELYVFSSDIYSSEYEVAATICGNRHAESEAHGWIQFQNLQAGFLMVVAQYWAGGPVSGSRAMENRFSELIKIARRIGLVSSHHTPEDGIDEQIWIQNESRIRTMNIISTLDCAFSFYQNYPCRLTHTELRWEFPCFDSVFASVHPSADPKFQVSRRITIRDAFDALFEDAGGHDTASPSPLPGALASLTALDMWVLIHVLYAFINTHMTCLAPLMRFTHNPTISQLGTPSFGKKRQAVAQEDPTLMPIRMALMRWRDHWLGLRNTVSSHEWASMGFYKNGYNFWLVSQLLITKKESVDVIMKMEVRCEDKLEKLKVLLQDEND</sequence>
<dbReference type="InterPro" id="IPR051209">
    <property type="entry name" value="FAD-bind_Monooxygenase_sf"/>
</dbReference>
<proteinExistence type="inferred from homology"/>
<dbReference type="GO" id="GO:0000981">
    <property type="term" value="F:DNA-binding transcription factor activity, RNA polymerase II-specific"/>
    <property type="evidence" value="ECO:0007669"/>
    <property type="project" value="InterPro"/>
</dbReference>
<dbReference type="EMBL" id="PVWQ01000009">
    <property type="protein sequence ID" value="RDW72555.1"/>
    <property type="molecule type" value="Genomic_DNA"/>
</dbReference>
<evidence type="ECO:0000256" key="3">
    <source>
        <dbReference type="ARBA" id="ARBA00022630"/>
    </source>
</evidence>
<reference evidence="14 15" key="1">
    <citation type="journal article" date="2018" name="IMA Fungus">
        <title>IMA Genome-F 9: Draft genome sequence of Annulohypoxylon stygium, Aspergillus mulundensis, Berkeleyomyces basicola (syn. Thielaviopsis basicola), Ceratocystis smalleyi, two Cercospora beticola strains, Coleophoma cylindrospora, Fusarium fracticaudum, Phialophora cf. hyalina, and Morchella septimelata.</title>
        <authorList>
            <person name="Wingfield B.D."/>
            <person name="Bills G.F."/>
            <person name="Dong Y."/>
            <person name="Huang W."/>
            <person name="Nel W.J."/>
            <person name="Swalarsk-Parry B.S."/>
            <person name="Vaghefi N."/>
            <person name="Wilken P.M."/>
            <person name="An Z."/>
            <person name="de Beer Z.W."/>
            <person name="De Vos L."/>
            <person name="Chen L."/>
            <person name="Duong T.A."/>
            <person name="Gao Y."/>
            <person name="Hammerbacher A."/>
            <person name="Kikkert J.R."/>
            <person name="Li Y."/>
            <person name="Li H."/>
            <person name="Li K."/>
            <person name="Li Q."/>
            <person name="Liu X."/>
            <person name="Ma X."/>
            <person name="Naidoo K."/>
            <person name="Pethybridge S.J."/>
            <person name="Sun J."/>
            <person name="Steenkamp E.T."/>
            <person name="van der Nest M.A."/>
            <person name="van Wyk S."/>
            <person name="Wingfield M.J."/>
            <person name="Xiong C."/>
            <person name="Yue Q."/>
            <person name="Zhang X."/>
        </authorList>
    </citation>
    <scope>NUCLEOTIDE SEQUENCE [LARGE SCALE GENOMIC DNA]</scope>
    <source>
        <strain evidence="14 15">DSM 5745</strain>
    </source>
</reference>
<dbReference type="InterPro" id="IPR020946">
    <property type="entry name" value="Flavin_mOase-like"/>
</dbReference>
<evidence type="ECO:0000256" key="8">
    <source>
        <dbReference type="ARBA" id="ARBA00023125"/>
    </source>
</evidence>
<evidence type="ECO:0000256" key="1">
    <source>
        <dbReference type="ARBA" id="ARBA00001974"/>
    </source>
</evidence>
<dbReference type="GeneID" id="38118097"/>
<dbReference type="Gene3D" id="4.10.240.10">
    <property type="entry name" value="Zn(2)-C6 fungal-type DNA-binding domain"/>
    <property type="match status" value="1"/>
</dbReference>
<keyword evidence="9" id="KW-0804">Transcription</keyword>
<keyword evidence="4" id="KW-0479">Metal-binding</keyword>
<dbReference type="InterPro" id="IPR036864">
    <property type="entry name" value="Zn2-C6_fun-type_DNA-bd_sf"/>
</dbReference>
<keyword evidence="7" id="KW-0805">Transcription regulation</keyword>
<feature type="compositionally biased region" description="Polar residues" evidence="11">
    <location>
        <begin position="789"/>
        <end position="799"/>
    </location>
</feature>
<dbReference type="PANTHER" id="PTHR42877">
    <property type="entry name" value="L-ORNITHINE N(5)-MONOOXYGENASE-RELATED"/>
    <property type="match status" value="1"/>
</dbReference>
<dbReference type="GO" id="GO:0008270">
    <property type="term" value="F:zinc ion binding"/>
    <property type="evidence" value="ECO:0007669"/>
    <property type="project" value="InterPro"/>
</dbReference>
<dbReference type="Proteomes" id="UP000256690">
    <property type="component" value="Unassembled WGS sequence"/>
</dbReference>
<comment type="caution">
    <text evidence="14">The sequence shown here is derived from an EMBL/GenBank/DDBJ whole genome shotgun (WGS) entry which is preliminary data.</text>
</comment>
<gene>
    <name evidence="14" type="ORF">DSM5745_07727</name>
</gene>
<dbReference type="GO" id="GO:0050661">
    <property type="term" value="F:NADP binding"/>
    <property type="evidence" value="ECO:0007669"/>
    <property type="project" value="InterPro"/>
</dbReference>
<comment type="cofactor">
    <cofactor evidence="1">
        <name>FAD</name>
        <dbReference type="ChEBI" id="CHEBI:57692"/>
    </cofactor>
</comment>
<evidence type="ECO:0000256" key="11">
    <source>
        <dbReference type="SAM" id="MobiDB-lite"/>
    </source>
</evidence>
<dbReference type="Pfam" id="PF04082">
    <property type="entry name" value="Fungal_trans"/>
    <property type="match status" value="1"/>
</dbReference>
<evidence type="ECO:0000256" key="9">
    <source>
        <dbReference type="ARBA" id="ARBA00023163"/>
    </source>
</evidence>
<evidence type="ECO:0000313" key="15">
    <source>
        <dbReference type="Proteomes" id="UP000256690"/>
    </source>
</evidence>
<organism evidence="14 15">
    <name type="scientific">Aspergillus mulundensis</name>
    <dbReference type="NCBI Taxonomy" id="1810919"/>
    <lineage>
        <taxon>Eukaryota</taxon>
        <taxon>Fungi</taxon>
        <taxon>Dikarya</taxon>
        <taxon>Ascomycota</taxon>
        <taxon>Pezizomycotina</taxon>
        <taxon>Eurotiomycetes</taxon>
        <taxon>Eurotiomycetidae</taxon>
        <taxon>Eurotiales</taxon>
        <taxon>Aspergillaceae</taxon>
        <taxon>Aspergillus</taxon>
        <taxon>Aspergillus subgen. Nidulantes</taxon>
    </lineage>
</organism>
<evidence type="ECO:0000256" key="4">
    <source>
        <dbReference type="ARBA" id="ARBA00022723"/>
    </source>
</evidence>